<evidence type="ECO:0000256" key="3">
    <source>
        <dbReference type="ARBA" id="ARBA00022448"/>
    </source>
</evidence>
<evidence type="ECO:0000313" key="10">
    <source>
        <dbReference type="EMBL" id="HIT97201.1"/>
    </source>
</evidence>
<keyword evidence="3" id="KW-0813">Transport</keyword>
<keyword evidence="9" id="KW-0732">Signal</keyword>
<dbReference type="GO" id="GO:1990281">
    <property type="term" value="C:efflux pump complex"/>
    <property type="evidence" value="ECO:0007669"/>
    <property type="project" value="TreeGrafter"/>
</dbReference>
<evidence type="ECO:0000256" key="2">
    <source>
        <dbReference type="ARBA" id="ARBA00007613"/>
    </source>
</evidence>
<keyword evidence="6" id="KW-0472">Membrane</keyword>
<dbReference type="GO" id="GO:0015288">
    <property type="term" value="F:porin activity"/>
    <property type="evidence" value="ECO:0007669"/>
    <property type="project" value="TreeGrafter"/>
</dbReference>
<keyword evidence="7" id="KW-0998">Cell outer membrane</keyword>
<evidence type="ECO:0000256" key="9">
    <source>
        <dbReference type="SAM" id="SignalP"/>
    </source>
</evidence>
<dbReference type="EMBL" id="DVLY01000001">
    <property type="protein sequence ID" value="HIT97201.1"/>
    <property type="molecule type" value="Genomic_DNA"/>
</dbReference>
<dbReference type="GO" id="GO:0015562">
    <property type="term" value="F:efflux transmembrane transporter activity"/>
    <property type="evidence" value="ECO:0007669"/>
    <property type="project" value="InterPro"/>
</dbReference>
<dbReference type="AlphaFoldDB" id="A0A9D1H890"/>
<dbReference type="InterPro" id="IPR051906">
    <property type="entry name" value="TolC-like"/>
</dbReference>
<name>A0A9D1H890_9FLAO</name>
<comment type="similarity">
    <text evidence="2">Belongs to the outer membrane factor (OMF) (TC 1.B.17) family.</text>
</comment>
<dbReference type="Pfam" id="PF02321">
    <property type="entry name" value="OEP"/>
    <property type="match status" value="1"/>
</dbReference>
<reference evidence="10" key="2">
    <citation type="journal article" date="2021" name="PeerJ">
        <title>Extensive microbial diversity within the chicken gut microbiome revealed by metagenomics and culture.</title>
        <authorList>
            <person name="Gilroy R."/>
            <person name="Ravi A."/>
            <person name="Getino M."/>
            <person name="Pursley I."/>
            <person name="Horton D.L."/>
            <person name="Alikhan N.F."/>
            <person name="Baker D."/>
            <person name="Gharbi K."/>
            <person name="Hall N."/>
            <person name="Watson M."/>
            <person name="Adriaenssens E.M."/>
            <person name="Foster-Nyarko E."/>
            <person name="Jarju S."/>
            <person name="Secka A."/>
            <person name="Antonio M."/>
            <person name="Oren A."/>
            <person name="Chaudhuri R.R."/>
            <person name="La Ragione R."/>
            <person name="Hildebrand F."/>
            <person name="Pallen M.J."/>
        </authorList>
    </citation>
    <scope>NUCLEOTIDE SEQUENCE</scope>
    <source>
        <strain evidence="10">1383</strain>
    </source>
</reference>
<dbReference type="PANTHER" id="PTHR30026">
    <property type="entry name" value="OUTER MEMBRANE PROTEIN TOLC"/>
    <property type="match status" value="1"/>
</dbReference>
<dbReference type="InterPro" id="IPR003423">
    <property type="entry name" value="OMP_efflux"/>
</dbReference>
<accession>A0A9D1H890</accession>
<evidence type="ECO:0000256" key="7">
    <source>
        <dbReference type="ARBA" id="ARBA00023237"/>
    </source>
</evidence>
<feature type="signal peptide" evidence="9">
    <location>
        <begin position="1"/>
        <end position="24"/>
    </location>
</feature>
<evidence type="ECO:0000313" key="11">
    <source>
        <dbReference type="Proteomes" id="UP000824161"/>
    </source>
</evidence>
<proteinExistence type="inferred from homology"/>
<keyword evidence="8" id="KW-0175">Coiled coil</keyword>
<dbReference type="GO" id="GO:0009279">
    <property type="term" value="C:cell outer membrane"/>
    <property type="evidence" value="ECO:0007669"/>
    <property type="project" value="UniProtKB-SubCell"/>
</dbReference>
<protein>
    <submittedName>
        <fullName evidence="10">TolC family protein</fullName>
    </submittedName>
</protein>
<evidence type="ECO:0000256" key="8">
    <source>
        <dbReference type="SAM" id="Coils"/>
    </source>
</evidence>
<evidence type="ECO:0000256" key="4">
    <source>
        <dbReference type="ARBA" id="ARBA00022452"/>
    </source>
</evidence>
<evidence type="ECO:0000256" key="5">
    <source>
        <dbReference type="ARBA" id="ARBA00022692"/>
    </source>
</evidence>
<feature type="chain" id="PRO_5039644160" evidence="9">
    <location>
        <begin position="25"/>
        <end position="499"/>
    </location>
</feature>
<organism evidence="10 11">
    <name type="scientific">Candidatus Merdimorpha stercoravium</name>
    <dbReference type="NCBI Taxonomy" id="2840863"/>
    <lineage>
        <taxon>Bacteria</taxon>
        <taxon>Pseudomonadati</taxon>
        <taxon>Bacteroidota</taxon>
        <taxon>Flavobacteriia</taxon>
        <taxon>Flavobacteriales</taxon>
        <taxon>Candidatus Merdimorpha</taxon>
    </lineage>
</organism>
<feature type="coiled-coil region" evidence="8">
    <location>
        <begin position="389"/>
        <end position="445"/>
    </location>
</feature>
<keyword evidence="4" id="KW-1134">Transmembrane beta strand</keyword>
<comment type="caution">
    <text evidence="10">The sequence shown here is derived from an EMBL/GenBank/DDBJ whole genome shotgun (WGS) entry which is preliminary data.</text>
</comment>
<keyword evidence="5" id="KW-0812">Transmembrane</keyword>
<evidence type="ECO:0000256" key="6">
    <source>
        <dbReference type="ARBA" id="ARBA00023136"/>
    </source>
</evidence>
<gene>
    <name evidence="10" type="ORF">IAC44_00010</name>
</gene>
<dbReference type="Proteomes" id="UP000824161">
    <property type="component" value="Unassembled WGS sequence"/>
</dbReference>
<dbReference type="SUPFAM" id="SSF56954">
    <property type="entry name" value="Outer membrane efflux proteins (OEP)"/>
    <property type="match status" value="1"/>
</dbReference>
<sequence>MKNRIIPYLLSAVVFSAFAPTASAQASYSLEQCRQMALENNKQMGIMSQKMIQATEERKAAATKRLPSISATGAYLFNSRETSLIAHDMMLPIGSVASDGSFTFTPDQVNNSFTTIDGQVVPLDASGQPFDPRTNPEKILWKQYTTIPKDQLTFDTRNVFAAAITLAQPVYMGGKIQAYNRIARMAENLSVHQRDAAASQVILSTDQAYWGIVSLTHKKHLAESLLSLLEKLQKDVAAMKREGVATRSDELSVEVQLNQARMSLTQVEDGLTLSKMNLAMICGLPLGEDFILSDTIVVTNSAPAPVTDVQRAVENRQEIQSLSLAVDMYREKENITRADYLPSLALTGSYLFSSPNLYNGFSFSPKGMFNLGVMLKVPIFSWNERGHKMKIARADTEIARLELDEAKEKVELQIHQSEFYLNSARKKAEMTSSNLAKAVENLRQAQLSFREGVATLTNVFEAQTAWLSASSQEIDAQIDLTMARVYLLNATGQLVPSTL</sequence>
<evidence type="ECO:0000256" key="1">
    <source>
        <dbReference type="ARBA" id="ARBA00004442"/>
    </source>
</evidence>
<dbReference type="Gene3D" id="1.20.1600.10">
    <property type="entry name" value="Outer membrane efflux proteins (OEP)"/>
    <property type="match status" value="1"/>
</dbReference>
<comment type="subcellular location">
    <subcellularLocation>
        <location evidence="1">Cell outer membrane</location>
    </subcellularLocation>
</comment>
<dbReference type="PANTHER" id="PTHR30026:SF20">
    <property type="entry name" value="OUTER MEMBRANE PROTEIN TOLC"/>
    <property type="match status" value="1"/>
</dbReference>
<reference evidence="10" key="1">
    <citation type="submission" date="2020-10" db="EMBL/GenBank/DDBJ databases">
        <authorList>
            <person name="Gilroy R."/>
        </authorList>
    </citation>
    <scope>NUCLEOTIDE SEQUENCE</scope>
    <source>
        <strain evidence="10">1383</strain>
    </source>
</reference>